<evidence type="ECO:0000313" key="19">
    <source>
        <dbReference type="Proteomes" id="UP001249851"/>
    </source>
</evidence>
<keyword evidence="3" id="KW-0813">Transport</keyword>
<dbReference type="InterPro" id="IPR006544">
    <property type="entry name" value="P-type_TPase_V"/>
</dbReference>
<evidence type="ECO:0000256" key="5">
    <source>
        <dbReference type="ARBA" id="ARBA00022692"/>
    </source>
</evidence>
<evidence type="ECO:0000259" key="16">
    <source>
        <dbReference type="Pfam" id="PF00122"/>
    </source>
</evidence>
<feature type="compositionally biased region" description="Basic and acidic residues" evidence="14">
    <location>
        <begin position="849"/>
        <end position="881"/>
    </location>
</feature>
<dbReference type="InterPro" id="IPR018303">
    <property type="entry name" value="ATPase_P-typ_P_site"/>
</dbReference>
<dbReference type="InterPro" id="IPR059000">
    <property type="entry name" value="ATPase_P-type_domA"/>
</dbReference>
<proteinExistence type="inferred from homology"/>
<dbReference type="SFLD" id="SFLDS00003">
    <property type="entry name" value="Haloacid_Dehalogenase"/>
    <property type="match status" value="1"/>
</dbReference>
<feature type="transmembrane region" description="Helical" evidence="15">
    <location>
        <begin position="1126"/>
        <end position="1146"/>
    </location>
</feature>
<dbReference type="Pfam" id="PF13246">
    <property type="entry name" value="Cation_ATPase"/>
    <property type="match status" value="1"/>
</dbReference>
<evidence type="ECO:0000256" key="10">
    <source>
        <dbReference type="ARBA" id="ARBA00022842"/>
    </source>
</evidence>
<dbReference type="Gene3D" id="2.70.150.10">
    <property type="entry name" value="Calcium-transporting ATPase, cytoplasmic transduction domain A"/>
    <property type="match status" value="1"/>
</dbReference>
<dbReference type="Gene3D" id="3.40.50.1000">
    <property type="entry name" value="HAD superfamily/HAD-like"/>
    <property type="match status" value="1"/>
</dbReference>
<dbReference type="CDD" id="cd07543">
    <property type="entry name" value="P-type_ATPase_cation"/>
    <property type="match status" value="1"/>
</dbReference>
<dbReference type="PRINTS" id="PR00119">
    <property type="entry name" value="CATATPASE"/>
</dbReference>
<feature type="domain" description="P5A-ATPase transmembrane helical hairpin" evidence="17">
    <location>
        <begin position="19"/>
        <end position="87"/>
    </location>
</feature>
<dbReference type="InterPro" id="IPR008250">
    <property type="entry name" value="ATPase_P-typ_transduc_dom_A_sf"/>
</dbReference>
<dbReference type="GO" id="GO:0006874">
    <property type="term" value="P:intracellular calcium ion homeostasis"/>
    <property type="evidence" value="ECO:0007669"/>
    <property type="project" value="TreeGrafter"/>
</dbReference>
<keyword evidence="13 15" id="KW-0472">Membrane</keyword>
<keyword evidence="9" id="KW-0067">ATP-binding</keyword>
<dbReference type="SUPFAM" id="SSF81653">
    <property type="entry name" value="Calcium ATPase, transduction domain A"/>
    <property type="match status" value="1"/>
</dbReference>
<dbReference type="GO" id="GO:0015662">
    <property type="term" value="F:P-type ion transporter activity"/>
    <property type="evidence" value="ECO:0007669"/>
    <property type="project" value="TreeGrafter"/>
</dbReference>
<evidence type="ECO:0000256" key="1">
    <source>
        <dbReference type="ARBA" id="ARBA00004477"/>
    </source>
</evidence>
<dbReference type="InterPro" id="IPR036412">
    <property type="entry name" value="HAD-like_sf"/>
</dbReference>
<dbReference type="GO" id="GO:0019829">
    <property type="term" value="F:ATPase-coupled monoatomic cation transmembrane transporter activity"/>
    <property type="evidence" value="ECO:0007669"/>
    <property type="project" value="TreeGrafter"/>
</dbReference>
<name>A0AAD9QRB6_ACRCE</name>
<dbReference type="PANTHER" id="PTHR45630">
    <property type="entry name" value="CATION-TRANSPORTING ATPASE-RELATED"/>
    <property type="match status" value="1"/>
</dbReference>
<comment type="subcellular location">
    <subcellularLocation>
        <location evidence="1">Endoplasmic reticulum membrane</location>
        <topology evidence="1">Multi-pass membrane protein</topology>
    </subcellularLocation>
</comment>
<dbReference type="Pfam" id="PF23143">
    <property type="entry name" value="2TM_P5A-ATPase"/>
    <property type="match status" value="1"/>
</dbReference>
<evidence type="ECO:0000259" key="17">
    <source>
        <dbReference type="Pfam" id="PF23143"/>
    </source>
</evidence>
<keyword evidence="6" id="KW-0479">Metal-binding</keyword>
<evidence type="ECO:0000256" key="7">
    <source>
        <dbReference type="ARBA" id="ARBA00022741"/>
    </source>
</evidence>
<keyword evidence="8" id="KW-0256">Endoplasmic reticulum</keyword>
<feature type="transmembrane region" description="Helical" evidence="15">
    <location>
        <begin position="1166"/>
        <end position="1188"/>
    </location>
</feature>
<dbReference type="GO" id="GO:0016887">
    <property type="term" value="F:ATP hydrolysis activity"/>
    <property type="evidence" value="ECO:0007669"/>
    <property type="project" value="InterPro"/>
</dbReference>
<gene>
    <name evidence="18" type="ORF">P5673_010401</name>
</gene>
<dbReference type="PANTHER" id="PTHR45630:SF7">
    <property type="entry name" value="ENDOPLASMIC RETICULUM TRANSMEMBRANE HELIX TRANSLOCASE"/>
    <property type="match status" value="1"/>
</dbReference>
<evidence type="ECO:0000256" key="15">
    <source>
        <dbReference type="SAM" id="Phobius"/>
    </source>
</evidence>
<dbReference type="PROSITE" id="PS00154">
    <property type="entry name" value="ATPASE_E1_E2"/>
    <property type="match status" value="1"/>
</dbReference>
<feature type="transmembrane region" description="Helical" evidence="15">
    <location>
        <begin position="21"/>
        <end position="41"/>
    </location>
</feature>
<dbReference type="Proteomes" id="UP001249851">
    <property type="component" value="Unassembled WGS sequence"/>
</dbReference>
<feature type="transmembrane region" description="Helical" evidence="15">
    <location>
        <begin position="53"/>
        <end position="72"/>
    </location>
</feature>
<keyword evidence="11" id="KW-1278">Translocase</keyword>
<dbReference type="NCBIfam" id="TIGR01494">
    <property type="entry name" value="ATPase_P-type"/>
    <property type="match status" value="2"/>
</dbReference>
<dbReference type="GO" id="GO:0005524">
    <property type="term" value="F:ATP binding"/>
    <property type="evidence" value="ECO:0007669"/>
    <property type="project" value="UniProtKB-KW"/>
</dbReference>
<comment type="similarity">
    <text evidence="2">Belongs to the cation transport ATPase (P-type) (TC 3.A.3) family. Type V subfamily.</text>
</comment>
<evidence type="ECO:0000256" key="9">
    <source>
        <dbReference type="ARBA" id="ARBA00022840"/>
    </source>
</evidence>
<feature type="transmembrane region" description="Helical" evidence="15">
    <location>
        <begin position="1045"/>
        <end position="1066"/>
    </location>
</feature>
<dbReference type="FunFam" id="3.40.50.1000:FF:000056">
    <property type="entry name" value="Cation-transporting ATPase"/>
    <property type="match status" value="1"/>
</dbReference>
<dbReference type="SUPFAM" id="SSF81665">
    <property type="entry name" value="Calcium ATPase, transmembrane domain M"/>
    <property type="match status" value="1"/>
</dbReference>
<dbReference type="SFLD" id="SFLDF00027">
    <property type="entry name" value="p-type_atpase"/>
    <property type="match status" value="1"/>
</dbReference>
<evidence type="ECO:0000256" key="12">
    <source>
        <dbReference type="ARBA" id="ARBA00022989"/>
    </source>
</evidence>
<evidence type="ECO:0000256" key="11">
    <source>
        <dbReference type="ARBA" id="ARBA00022967"/>
    </source>
</evidence>
<dbReference type="SUPFAM" id="SSF56784">
    <property type="entry name" value="HAD-like"/>
    <property type="match status" value="1"/>
</dbReference>
<dbReference type="InterPro" id="IPR023299">
    <property type="entry name" value="ATPase_P-typ_cyto_dom_N"/>
</dbReference>
<dbReference type="Gene3D" id="3.40.1110.10">
    <property type="entry name" value="Calcium-transporting ATPase, cytoplasmic domain N"/>
    <property type="match status" value="1"/>
</dbReference>
<dbReference type="AlphaFoldDB" id="A0AAD9QRB6"/>
<accession>A0AAD9QRB6</accession>
<dbReference type="InterPro" id="IPR044492">
    <property type="entry name" value="P_typ_ATPase_HD_dom"/>
</dbReference>
<dbReference type="InterPro" id="IPR057255">
    <property type="entry name" value="2TM_P5A-ATPase"/>
</dbReference>
<organism evidence="18 19">
    <name type="scientific">Acropora cervicornis</name>
    <name type="common">Staghorn coral</name>
    <dbReference type="NCBI Taxonomy" id="6130"/>
    <lineage>
        <taxon>Eukaryota</taxon>
        <taxon>Metazoa</taxon>
        <taxon>Cnidaria</taxon>
        <taxon>Anthozoa</taxon>
        <taxon>Hexacorallia</taxon>
        <taxon>Scleractinia</taxon>
        <taxon>Astrocoeniina</taxon>
        <taxon>Acroporidae</taxon>
        <taxon>Acropora</taxon>
    </lineage>
</organism>
<evidence type="ECO:0000256" key="2">
    <source>
        <dbReference type="ARBA" id="ARBA00006000"/>
    </source>
</evidence>
<keyword evidence="4" id="KW-0597">Phosphoprotein</keyword>
<keyword evidence="7" id="KW-0547">Nucleotide-binding</keyword>
<protein>
    <submittedName>
        <fullName evidence="18">Endoplasmic reticulum transmembrane helix translocase</fullName>
    </submittedName>
</protein>
<dbReference type="NCBIfam" id="TIGR01657">
    <property type="entry name" value="P-ATPase-V"/>
    <property type="match status" value="1"/>
</dbReference>
<dbReference type="SFLD" id="SFLDG00002">
    <property type="entry name" value="C1.7:_P-type_atpase_like"/>
    <property type="match status" value="1"/>
</dbReference>
<dbReference type="PROSITE" id="PS01229">
    <property type="entry name" value="COF_2"/>
    <property type="match status" value="1"/>
</dbReference>
<evidence type="ECO:0000313" key="18">
    <source>
        <dbReference type="EMBL" id="KAK2566069.1"/>
    </source>
</evidence>
<dbReference type="InterPro" id="IPR047820">
    <property type="entry name" value="P5A-type_ATPase"/>
</dbReference>
<keyword evidence="19" id="KW-1185">Reference proteome</keyword>
<dbReference type="GO" id="GO:0005789">
    <property type="term" value="C:endoplasmic reticulum membrane"/>
    <property type="evidence" value="ECO:0007669"/>
    <property type="project" value="UniProtKB-SubCell"/>
</dbReference>
<evidence type="ECO:0000256" key="8">
    <source>
        <dbReference type="ARBA" id="ARBA00022824"/>
    </source>
</evidence>
<dbReference type="FunFam" id="2.70.150.10:FF:000015">
    <property type="entry name" value="Cation-transporting ATPase"/>
    <property type="match status" value="1"/>
</dbReference>
<keyword evidence="5 15" id="KW-0812">Transmembrane</keyword>
<feature type="transmembrane region" description="Helical" evidence="15">
    <location>
        <begin position="401"/>
        <end position="420"/>
    </location>
</feature>
<dbReference type="InterPro" id="IPR001757">
    <property type="entry name" value="P_typ_ATPase"/>
</dbReference>
<dbReference type="GO" id="GO:0046872">
    <property type="term" value="F:metal ion binding"/>
    <property type="evidence" value="ECO:0007669"/>
    <property type="project" value="UniProtKB-KW"/>
</dbReference>
<reference evidence="18" key="1">
    <citation type="journal article" date="2023" name="G3 (Bethesda)">
        <title>Whole genome assembly and annotation of the endangered Caribbean coral Acropora cervicornis.</title>
        <authorList>
            <person name="Selwyn J.D."/>
            <person name="Vollmer S.V."/>
        </authorList>
    </citation>
    <scope>NUCLEOTIDE SEQUENCE</scope>
    <source>
        <strain evidence="18">K2</strain>
    </source>
</reference>
<dbReference type="InterPro" id="IPR023298">
    <property type="entry name" value="ATPase_P-typ_TM_dom_sf"/>
</dbReference>
<dbReference type="EMBL" id="JARQWQ010000018">
    <property type="protein sequence ID" value="KAK2566069.1"/>
    <property type="molecule type" value="Genomic_DNA"/>
</dbReference>
<evidence type="ECO:0000256" key="6">
    <source>
        <dbReference type="ARBA" id="ARBA00022723"/>
    </source>
</evidence>
<evidence type="ECO:0000256" key="4">
    <source>
        <dbReference type="ARBA" id="ARBA00022553"/>
    </source>
</evidence>
<evidence type="ECO:0000256" key="13">
    <source>
        <dbReference type="ARBA" id="ARBA00023136"/>
    </source>
</evidence>
<dbReference type="Pfam" id="PF00122">
    <property type="entry name" value="E1-E2_ATPase"/>
    <property type="match status" value="1"/>
</dbReference>
<dbReference type="InterPro" id="IPR023214">
    <property type="entry name" value="HAD_sf"/>
</dbReference>
<keyword evidence="12 15" id="KW-1133">Transmembrane helix</keyword>
<feature type="domain" description="P-type ATPase A" evidence="16">
    <location>
        <begin position="257"/>
        <end position="384"/>
    </location>
</feature>
<dbReference type="FunFam" id="3.40.1110.10:FF:000098">
    <property type="entry name" value="Cation-transporting ATPase"/>
    <property type="match status" value="1"/>
</dbReference>
<feature type="region of interest" description="Disordered" evidence="14">
    <location>
        <begin position="848"/>
        <end position="921"/>
    </location>
</feature>
<dbReference type="SUPFAM" id="SSF81660">
    <property type="entry name" value="Metal cation-transporting ATPase, ATP-binding domain N"/>
    <property type="match status" value="1"/>
</dbReference>
<evidence type="ECO:0000256" key="14">
    <source>
        <dbReference type="SAM" id="MobiDB-lite"/>
    </source>
</evidence>
<evidence type="ECO:0000256" key="3">
    <source>
        <dbReference type="ARBA" id="ARBA00022448"/>
    </source>
</evidence>
<keyword evidence="10" id="KW-0460">Magnesium</keyword>
<comment type="caution">
    <text evidence="18">The sequence shown here is derived from an EMBL/GenBank/DDBJ whole genome shotgun (WGS) entry which is preliminary data.</text>
</comment>
<sequence length="1196" mass="134038">MSAGSLNEELEYVKLYRIRPVLLHFYLLPFIPIYVAWLYLWTVVYGISDYFEAGLIALAVVGLLQILCCLFCHWSVHVRCFFTCSAETSAAVATVIKVVPTANNGSPELLNLHREQDKETKREIIWFNFQKTKYVFDSEERKQFCQVAFPINESMKHYNRCKGYQEEADVDRAKRKYGLNELQMDVPEFWELFKERATAPFFVFQVFCVGLWCLDEYWYYSVFTLFMLVAFEATLVQQQLKNMKEIRNMGSKPYLIQVYRHRKWRQILSSELLPGDICSVGRSKDSDMLVPCDMVLLRGSCIVDEAMLTGESVPQMKEPVEDLPDEEILDLDQHGKLHVLSGGTKVVQHSSPIKTSSGLKAPDNGAVAYVLRTGFNTSQGKLLRTILFGVKRVTANNLETFLFILFLLIFAVAAAAYVWIKGAEDPKRNRYKLFLECTLILTSVVPPELPIELSLAVNSSLMALQKLGVYCTEPFRIPFAGKVDVCCFDKTGTLTSDNLVVEGVAGLKDGDDEVCSLSDVPDETAHVLASCHSLAFLDENLVGDPLEKAVLQAVDWRLTRGDILMPNRGRRVSMRIVHRHHFSSALKRMSTIVSLQNPGSSPTEYIVTVKGAPETLRSMYKTVPRNYDAIYHRMTCQGARVLALGYKKLGEVNAKEIRDMKRQECECDLHFAGFVIISCPLKNDSKAAIKQIRASSHHLAMITGDNPLTACHVARELRLTKREILLLSPPESAHNHESTWHWQTVDRSFSLPVIPSGGIKELISKFDLCVTGEAFSYLQSSAKLAQFFHSIIQNIQVFARVAPKQKELVITMLKSKGFVTLMCGDGTNDVGALKHAHCGVALLAGAPEKMPEQGKKSSAKSKEDKSSGSQSQKEERSKSNDSIKIVSRGSIPSATSKGASRASKMRAIARKEDTASTLKQEQQKKIQEMLNQMDEMDQPQVVRLGDASIASPFTSKLSSVMAVCHIIKQGRCTLVTTLQMFKILALNALVLAYSQSVLYLDGIKFSDGQATLQGILLAGCFLFISRSKPLSTLSKRRPLPNIFNVYTIVTVLCQFAVHFWALVYMVRQAKRLTAGTEAAYVDLEAKFEPTIVNSTVYIVSIAMQLATFAINYKGHPFMESLLDNRALLYSLLASAGFLVCMVTGFVPEINQQFEIVSFPPKFRETFIQVLLADFAIVFVMDRILDFFLGSATLRKH</sequence>
<reference evidence="18" key="2">
    <citation type="journal article" date="2023" name="Science">
        <title>Genomic signatures of disease resistance in endangered staghorn corals.</title>
        <authorList>
            <person name="Vollmer S.V."/>
            <person name="Selwyn J.D."/>
            <person name="Despard B.A."/>
            <person name="Roesel C.L."/>
        </authorList>
    </citation>
    <scope>NUCLEOTIDE SEQUENCE</scope>
    <source>
        <strain evidence="18">K2</strain>
    </source>
</reference>